<evidence type="ECO:0000313" key="6">
    <source>
        <dbReference type="EMBL" id="CAB4736157.1"/>
    </source>
</evidence>
<keyword evidence="4" id="KW-1015">Disulfide bond</keyword>
<dbReference type="Pfam" id="PF07519">
    <property type="entry name" value="Tannase"/>
    <property type="match status" value="1"/>
</dbReference>
<organism evidence="5">
    <name type="scientific">freshwater metagenome</name>
    <dbReference type="NCBI Taxonomy" id="449393"/>
    <lineage>
        <taxon>unclassified sequences</taxon>
        <taxon>metagenomes</taxon>
        <taxon>ecological metagenomes</taxon>
    </lineage>
</organism>
<evidence type="ECO:0000313" key="7">
    <source>
        <dbReference type="EMBL" id="CAB4823820.1"/>
    </source>
</evidence>
<dbReference type="EMBL" id="CAEZYF010000019">
    <property type="protein sequence ID" value="CAB4736157.1"/>
    <property type="molecule type" value="Genomic_DNA"/>
</dbReference>
<dbReference type="AlphaFoldDB" id="A0A6J5ZZ92"/>
<keyword evidence="1" id="KW-0719">Serine esterase</keyword>
<keyword evidence="2" id="KW-0732">Signal</keyword>
<evidence type="ECO:0000256" key="1">
    <source>
        <dbReference type="ARBA" id="ARBA00022487"/>
    </source>
</evidence>
<proteinExistence type="predicted"/>
<dbReference type="EMBL" id="CAFBOL010000068">
    <property type="protein sequence ID" value="CAB5001520.1"/>
    <property type="molecule type" value="Genomic_DNA"/>
</dbReference>
<keyword evidence="3" id="KW-0378">Hydrolase</keyword>
<dbReference type="PANTHER" id="PTHR33938:SF15">
    <property type="entry name" value="FERULOYL ESTERASE B-RELATED"/>
    <property type="match status" value="1"/>
</dbReference>
<evidence type="ECO:0000256" key="2">
    <source>
        <dbReference type="ARBA" id="ARBA00022729"/>
    </source>
</evidence>
<evidence type="ECO:0000313" key="9">
    <source>
        <dbReference type="EMBL" id="CAB4912947.1"/>
    </source>
</evidence>
<evidence type="ECO:0000256" key="3">
    <source>
        <dbReference type="ARBA" id="ARBA00022801"/>
    </source>
</evidence>
<evidence type="ECO:0000313" key="5">
    <source>
        <dbReference type="EMBL" id="CAB4362474.1"/>
    </source>
</evidence>
<dbReference type="EMBL" id="CAFBMT010000002">
    <property type="protein sequence ID" value="CAB4912947.1"/>
    <property type="molecule type" value="Genomic_DNA"/>
</dbReference>
<evidence type="ECO:0000256" key="4">
    <source>
        <dbReference type="ARBA" id="ARBA00023157"/>
    </source>
</evidence>
<protein>
    <submittedName>
        <fullName evidence="5">Unannotated protein</fullName>
    </submittedName>
</protein>
<name>A0A6J5ZZ92_9ZZZZ</name>
<gene>
    <name evidence="6" type="ORF">UFOPK2656_02556</name>
    <name evidence="7" type="ORF">UFOPK3099_01546</name>
    <name evidence="8" type="ORF">UFOPK3267_01369</name>
    <name evidence="9" type="ORF">UFOPK3651_00326</name>
    <name evidence="10" type="ORF">UFOPK3931_02177</name>
    <name evidence="5" type="ORF">UFOPK4189_00249</name>
</gene>
<sequence length="697" mass="75683">MTANAPLGGLEAPSYRVTDSYFGAPYLDEDIHRDTPLPHRLVHGGFADTDTRFTFYFPDLGYQGRMFQPIEGGHGGHERSFDGELVFERVGLPMITRLGGYMVESNQGHIGDDIDQRAGDDPRMYGYRASAECARFSKHIAAQIYGDQPHHSYVFGGSGGGRRSPLCLENAPDVYDGALPYMGGGDIAPLGSTSRIRGSQVMSFASMFNVQRVLGTQILDVTDAMAPGGSGDPYEGLDTHQREELASLYRQGFPMGDEFIISQPFGQIWLWTSIADMLVEQDPTYFADFWTKPGYVGHDQPDLVMPDVIDVTATVRRVLTAQDFVALEGYSGAEYETLRNLALIMATMSGDWSLPIAVELDGVGAGYRLGTGVRVLTGPAAGRQLYASGVSGDLFSCDGPAEANIERFRGVSVGDQVHVDNRKFLAFCYFARHHLMEDEQFDSLRVDGVPVYPQHPVPLMSPLMGVSYSGELQGKLLWVHHTHDASLWPPQGVIYEKAARAALGDQVDDHFCIRWTHNAEHMPPVMIPSLPNRSAATWLIDSSPVIEQGLADLVDWVEHGVRPIATTYTYANGQVALPATASERGGIQPVVTVTANGGVRAEVAVDESVTVEVFAEVPPGTGGIIAVDWDVDGSGTFPRHEEGIDGTAASVTRTITQSFGTPGTYFVTAKVWSHRAGDVGATSRRVPNLAQARVVVH</sequence>
<reference evidence="5" key="1">
    <citation type="submission" date="2020-05" db="EMBL/GenBank/DDBJ databases">
        <authorList>
            <person name="Chiriac C."/>
            <person name="Salcher M."/>
            <person name="Ghai R."/>
            <person name="Kavagutti S V."/>
        </authorList>
    </citation>
    <scope>NUCLEOTIDE SEQUENCE</scope>
</reference>
<dbReference type="GO" id="GO:0052689">
    <property type="term" value="F:carboxylic ester hydrolase activity"/>
    <property type="evidence" value="ECO:0007669"/>
    <property type="project" value="UniProtKB-KW"/>
</dbReference>
<evidence type="ECO:0000313" key="8">
    <source>
        <dbReference type="EMBL" id="CAB4851012.1"/>
    </source>
</evidence>
<evidence type="ECO:0000313" key="10">
    <source>
        <dbReference type="EMBL" id="CAB5001520.1"/>
    </source>
</evidence>
<dbReference type="EMBL" id="CAESGF010000001">
    <property type="protein sequence ID" value="CAB4362474.1"/>
    <property type="molecule type" value="Genomic_DNA"/>
</dbReference>
<dbReference type="EMBL" id="CAFAAV010000116">
    <property type="protein sequence ID" value="CAB4823820.1"/>
    <property type="molecule type" value="Genomic_DNA"/>
</dbReference>
<accession>A0A6J5ZZ92</accession>
<dbReference type="PANTHER" id="PTHR33938">
    <property type="entry name" value="FERULOYL ESTERASE B-RELATED"/>
    <property type="match status" value="1"/>
</dbReference>
<dbReference type="InterPro" id="IPR011118">
    <property type="entry name" value="Tannase/feruloyl_esterase"/>
</dbReference>
<dbReference type="EMBL" id="CAFBIY010000068">
    <property type="protein sequence ID" value="CAB4851012.1"/>
    <property type="molecule type" value="Genomic_DNA"/>
</dbReference>